<dbReference type="Pfam" id="PF00196">
    <property type="entry name" value="GerE"/>
    <property type="match status" value="1"/>
</dbReference>
<dbReference type="PANTHER" id="PTHR45228">
    <property type="entry name" value="CYCLIC DI-GMP PHOSPHODIESTERASE TM_0186-RELATED"/>
    <property type="match status" value="1"/>
</dbReference>
<dbReference type="InterPro" id="IPR037522">
    <property type="entry name" value="HD_GYP_dom"/>
</dbReference>
<dbReference type="PRINTS" id="PR00038">
    <property type="entry name" value="HTHLUXR"/>
</dbReference>
<dbReference type="CDD" id="cd00077">
    <property type="entry name" value="HDc"/>
    <property type="match status" value="2"/>
</dbReference>
<feature type="domain" description="HTH luxR-type" evidence="1">
    <location>
        <begin position="449"/>
        <end position="514"/>
    </location>
</feature>
<evidence type="ECO:0000259" key="1">
    <source>
        <dbReference type="PROSITE" id="PS50043"/>
    </source>
</evidence>
<dbReference type="InterPro" id="IPR052020">
    <property type="entry name" value="Cyclic_di-GMP/3'3'-cGAMP_PDE"/>
</dbReference>
<dbReference type="GO" id="GO:0003677">
    <property type="term" value="F:DNA binding"/>
    <property type="evidence" value="ECO:0007669"/>
    <property type="project" value="InterPro"/>
</dbReference>
<dbReference type="EMBL" id="PVUE01000014">
    <property type="protein sequence ID" value="PRZ40721.1"/>
    <property type="molecule type" value="Genomic_DNA"/>
</dbReference>
<dbReference type="PROSITE" id="PS50043">
    <property type="entry name" value="HTH_LUXR_2"/>
    <property type="match status" value="1"/>
</dbReference>
<dbReference type="SMART" id="SM00471">
    <property type="entry name" value="HDc"/>
    <property type="match status" value="1"/>
</dbReference>
<dbReference type="PROSITE" id="PS51832">
    <property type="entry name" value="HD_GYP"/>
    <property type="match status" value="2"/>
</dbReference>
<dbReference type="AlphaFoldDB" id="A0A2T0ZWI6"/>
<dbReference type="SUPFAM" id="SSF109604">
    <property type="entry name" value="HD-domain/PDEase-like"/>
    <property type="match status" value="1"/>
</dbReference>
<reference evidence="3 4" key="1">
    <citation type="submission" date="2018-03" db="EMBL/GenBank/DDBJ databases">
        <title>Genomic Encyclopedia of Archaeal and Bacterial Type Strains, Phase II (KMG-II): from individual species to whole genera.</title>
        <authorList>
            <person name="Goeker M."/>
        </authorList>
    </citation>
    <scope>NUCLEOTIDE SEQUENCE [LARGE SCALE GENOMIC DNA]</scope>
    <source>
        <strain evidence="3 4">DSM 100065</strain>
    </source>
</reference>
<feature type="domain" description="HD-GYP" evidence="2">
    <location>
        <begin position="9"/>
        <end position="243"/>
    </location>
</feature>
<dbReference type="OrthoDB" id="9802066at2"/>
<sequence>MVARGSPSSEARRAEVLAALSISIDLGLGLPMEHVLRSSLLASMLADELNLSDDERATVYYTNLVLWIGCHADSHEFSRWFGDDLAMRRDSYQVDWSGLPYMRYLLQRTGSAQPIGTRALLLFTLLMAPRAQMAALIHSHCLSAGLMAQRIGLDRTVADAVACAFERWDGSGLPSGLRGDQIPLPTRIVQLAETCEVHLRTRGTSGALAMARDRSGRQFDPLLVHALAKCRDRINALPDQDVWARALELAPDDGVVLRGADLDSLLGAIGDFADLKCPFTVGHSRAVAELAAAAATRMGLGSADTDVVRRAGLVHDLGRMGVPNSLWERSAPLSESDWERIRLYPYLTGRVLNRVQGLKSVTAVAEAHRERLDGSGYPRGLHGSALPITHRILAAADSYRGSLEHRPHRPARAAEAAATRLRGEADAGRLDPTAVDAVLSVAGHRTGRRTSGPAGLTAREVEVLGLLAQGFTNSQIAQRLCISAKTVRNHLEHVYLKAGVTNRTGAVLFALERGIVGTIEDGATAP</sequence>
<proteinExistence type="predicted"/>
<dbReference type="Proteomes" id="UP000237752">
    <property type="component" value="Unassembled WGS sequence"/>
</dbReference>
<dbReference type="GO" id="GO:0016740">
    <property type="term" value="F:transferase activity"/>
    <property type="evidence" value="ECO:0007669"/>
    <property type="project" value="UniProtKB-KW"/>
</dbReference>
<dbReference type="InterPro" id="IPR036388">
    <property type="entry name" value="WH-like_DNA-bd_sf"/>
</dbReference>
<keyword evidence="3" id="KW-0808">Transferase</keyword>
<dbReference type="PROSITE" id="PS00622">
    <property type="entry name" value="HTH_LUXR_1"/>
    <property type="match status" value="1"/>
</dbReference>
<dbReference type="Gene3D" id="1.10.10.10">
    <property type="entry name" value="Winged helix-like DNA-binding domain superfamily/Winged helix DNA-binding domain"/>
    <property type="match status" value="1"/>
</dbReference>
<dbReference type="RefSeq" id="WP_106349904.1">
    <property type="nucleotide sequence ID" value="NZ_PVUE01000014.1"/>
</dbReference>
<comment type="caution">
    <text evidence="3">The sequence shown here is derived from an EMBL/GenBank/DDBJ whole genome shotgun (WGS) entry which is preliminary data.</text>
</comment>
<evidence type="ECO:0000313" key="3">
    <source>
        <dbReference type="EMBL" id="PRZ40721.1"/>
    </source>
</evidence>
<dbReference type="SUPFAM" id="SSF46894">
    <property type="entry name" value="C-terminal effector domain of the bipartite response regulators"/>
    <property type="match status" value="1"/>
</dbReference>
<dbReference type="Gene3D" id="1.10.3210.10">
    <property type="entry name" value="Hypothetical protein af1432"/>
    <property type="match status" value="2"/>
</dbReference>
<dbReference type="InterPro" id="IPR016032">
    <property type="entry name" value="Sig_transdc_resp-reg_C-effctor"/>
</dbReference>
<feature type="domain" description="HD-GYP" evidence="2">
    <location>
        <begin position="258"/>
        <end position="454"/>
    </location>
</feature>
<keyword evidence="4" id="KW-1185">Reference proteome</keyword>
<gene>
    <name evidence="3" type="ORF">CLV47_11418</name>
</gene>
<dbReference type="InterPro" id="IPR000792">
    <property type="entry name" value="Tscrpt_reg_LuxR_C"/>
</dbReference>
<organism evidence="3 4">
    <name type="scientific">Antricoccus suffuscus</name>
    <dbReference type="NCBI Taxonomy" id="1629062"/>
    <lineage>
        <taxon>Bacteria</taxon>
        <taxon>Bacillati</taxon>
        <taxon>Actinomycetota</taxon>
        <taxon>Actinomycetes</taxon>
        <taxon>Geodermatophilales</taxon>
        <taxon>Antricoccaceae</taxon>
        <taxon>Antricoccus</taxon>
    </lineage>
</organism>
<dbReference type="SMART" id="SM00421">
    <property type="entry name" value="HTH_LUXR"/>
    <property type="match status" value="1"/>
</dbReference>
<dbReference type="InterPro" id="IPR003607">
    <property type="entry name" value="HD/PDEase_dom"/>
</dbReference>
<dbReference type="GO" id="GO:0006355">
    <property type="term" value="P:regulation of DNA-templated transcription"/>
    <property type="evidence" value="ECO:0007669"/>
    <property type="project" value="InterPro"/>
</dbReference>
<evidence type="ECO:0000259" key="2">
    <source>
        <dbReference type="PROSITE" id="PS51832"/>
    </source>
</evidence>
<accession>A0A2T0ZWI6</accession>
<dbReference type="CDD" id="cd06170">
    <property type="entry name" value="LuxR_C_like"/>
    <property type="match status" value="1"/>
</dbReference>
<protein>
    <submittedName>
        <fullName evidence="3">Putative nucleotidyltransferase with HDIG domain</fullName>
    </submittedName>
</protein>
<name>A0A2T0ZWI6_9ACTN</name>
<dbReference type="Pfam" id="PF13487">
    <property type="entry name" value="HD_5"/>
    <property type="match status" value="2"/>
</dbReference>
<evidence type="ECO:0000313" key="4">
    <source>
        <dbReference type="Proteomes" id="UP000237752"/>
    </source>
</evidence>